<sequence>MNEQLYHPLVWSMIPRKLKPNMDDAIDAIGDLYNAPTPEPFRFDFENDTILKYAYFYRYFVCISNAVKKCWLKLADLHYPGFLQNKSELNVCCVGGGSGCDLVGLCQFMDYIDMEKRINAVILDYYDWSKETRKLIANIAGAEVYGIVNFNNVRYNFFKVSPIHHAVINEIGNADLVTIVKFLSAVGADKNGVEQLSDLLSNMKRNGRVFYMDNSGGPYRNMMKEVAGAVGLELVSEVVHRKIVVPEEESDQMAHARFRTLPLKSTSVTASLWKKN</sequence>
<accession>T1JP43</accession>
<dbReference type="AlphaFoldDB" id="T1JP43"/>
<reference evidence="2" key="1">
    <citation type="submission" date="2011-05" db="EMBL/GenBank/DDBJ databases">
        <authorList>
            <person name="Richards S.R."/>
            <person name="Qu J."/>
            <person name="Jiang H."/>
            <person name="Jhangiani S.N."/>
            <person name="Agravi P."/>
            <person name="Goodspeed R."/>
            <person name="Gross S."/>
            <person name="Mandapat C."/>
            <person name="Jackson L."/>
            <person name="Mathew T."/>
            <person name="Pu L."/>
            <person name="Thornton R."/>
            <person name="Saada N."/>
            <person name="Wilczek-Boney K.B."/>
            <person name="Lee S."/>
            <person name="Kovar C."/>
            <person name="Wu Y."/>
            <person name="Scherer S.E."/>
            <person name="Worley K.C."/>
            <person name="Muzny D.M."/>
            <person name="Gibbs R."/>
        </authorList>
    </citation>
    <scope>NUCLEOTIDE SEQUENCE</scope>
    <source>
        <strain evidence="2">Brora</strain>
    </source>
</reference>
<evidence type="ECO:0000313" key="2">
    <source>
        <dbReference type="Proteomes" id="UP000014500"/>
    </source>
</evidence>
<protein>
    <recommendedName>
        <fullName evidence="3">Histidine-specific methyltransferase SAM-dependent domain-containing protein</fullName>
    </recommendedName>
</protein>
<organism evidence="1 2">
    <name type="scientific">Strigamia maritima</name>
    <name type="common">European centipede</name>
    <name type="synonym">Geophilus maritimus</name>
    <dbReference type="NCBI Taxonomy" id="126957"/>
    <lineage>
        <taxon>Eukaryota</taxon>
        <taxon>Metazoa</taxon>
        <taxon>Ecdysozoa</taxon>
        <taxon>Arthropoda</taxon>
        <taxon>Myriapoda</taxon>
        <taxon>Chilopoda</taxon>
        <taxon>Pleurostigmophora</taxon>
        <taxon>Geophilomorpha</taxon>
        <taxon>Linotaeniidae</taxon>
        <taxon>Strigamia</taxon>
    </lineage>
</organism>
<dbReference type="PhylomeDB" id="T1JP43"/>
<name>T1JP43_STRMM</name>
<proteinExistence type="predicted"/>
<dbReference type="HOGENOM" id="CLU_088050_0_0_1"/>
<evidence type="ECO:0008006" key="3">
    <source>
        <dbReference type="Google" id="ProtNLM"/>
    </source>
</evidence>
<dbReference type="EnsemblMetazoa" id="SMAR015619-RA">
    <property type="protein sequence ID" value="SMAR015619-PA"/>
    <property type="gene ID" value="SMAR015619"/>
</dbReference>
<keyword evidence="2" id="KW-1185">Reference proteome</keyword>
<reference evidence="1" key="2">
    <citation type="submission" date="2015-02" db="UniProtKB">
        <authorList>
            <consortium name="EnsemblMetazoa"/>
        </authorList>
    </citation>
    <scope>IDENTIFICATION</scope>
</reference>
<dbReference type="EMBL" id="JH431327">
    <property type="status" value="NOT_ANNOTATED_CDS"/>
    <property type="molecule type" value="Genomic_DNA"/>
</dbReference>
<dbReference type="Proteomes" id="UP000014500">
    <property type="component" value="Unassembled WGS sequence"/>
</dbReference>
<evidence type="ECO:0000313" key="1">
    <source>
        <dbReference type="EnsemblMetazoa" id="SMAR015619-PA"/>
    </source>
</evidence>